<accession>A0ABR2YKT1</accession>
<comment type="caution">
    <text evidence="2">The sequence shown here is derived from an EMBL/GenBank/DDBJ whole genome shotgun (WGS) entry which is preliminary data.</text>
</comment>
<keyword evidence="3" id="KW-1185">Reference proteome</keyword>
<dbReference type="SUPFAM" id="SSF56281">
    <property type="entry name" value="Metallo-hydrolase/oxidoreductase"/>
    <property type="match status" value="1"/>
</dbReference>
<dbReference type="InterPro" id="IPR001279">
    <property type="entry name" value="Metallo-B-lactamas"/>
</dbReference>
<dbReference type="PANTHER" id="PTHR15032">
    <property type="entry name" value="N-ACYL-PHOSPHATIDYLETHANOLAMINE-HYDROLYZING PHOSPHOLIPASE D"/>
    <property type="match status" value="1"/>
</dbReference>
<dbReference type="EMBL" id="JALJOT010000009">
    <property type="protein sequence ID" value="KAK9907440.1"/>
    <property type="molecule type" value="Genomic_DNA"/>
</dbReference>
<evidence type="ECO:0000313" key="3">
    <source>
        <dbReference type="Proteomes" id="UP001491310"/>
    </source>
</evidence>
<gene>
    <name evidence="2" type="ORF">WJX75_003793</name>
</gene>
<dbReference type="InterPro" id="IPR036866">
    <property type="entry name" value="RibonucZ/Hydroxyglut_hydro"/>
</dbReference>
<reference evidence="2 3" key="1">
    <citation type="journal article" date="2024" name="Nat. Commun.">
        <title>Phylogenomics reveals the evolutionary origins of lichenization in chlorophyte algae.</title>
        <authorList>
            <person name="Puginier C."/>
            <person name="Libourel C."/>
            <person name="Otte J."/>
            <person name="Skaloud P."/>
            <person name="Haon M."/>
            <person name="Grisel S."/>
            <person name="Petersen M."/>
            <person name="Berrin J.G."/>
            <person name="Delaux P.M."/>
            <person name="Dal Grande F."/>
            <person name="Keller J."/>
        </authorList>
    </citation>
    <scope>NUCLEOTIDE SEQUENCE [LARGE SCALE GENOMIC DNA]</scope>
    <source>
        <strain evidence="2 3">SAG 216-7</strain>
    </source>
</reference>
<dbReference type="InterPro" id="IPR024884">
    <property type="entry name" value="NAPE-PLD"/>
</dbReference>
<feature type="domain" description="Metallo-beta-lactamase" evidence="1">
    <location>
        <begin position="105"/>
        <end position="304"/>
    </location>
</feature>
<proteinExistence type="predicted"/>
<dbReference type="Pfam" id="PF12706">
    <property type="entry name" value="Lactamase_B_2"/>
    <property type="match status" value="1"/>
</dbReference>
<organism evidence="2 3">
    <name type="scientific">Coccomyxa subellipsoidea</name>
    <dbReference type="NCBI Taxonomy" id="248742"/>
    <lineage>
        <taxon>Eukaryota</taxon>
        <taxon>Viridiplantae</taxon>
        <taxon>Chlorophyta</taxon>
        <taxon>core chlorophytes</taxon>
        <taxon>Trebouxiophyceae</taxon>
        <taxon>Trebouxiophyceae incertae sedis</taxon>
        <taxon>Coccomyxaceae</taxon>
        <taxon>Coccomyxa</taxon>
    </lineage>
</organism>
<evidence type="ECO:0000259" key="1">
    <source>
        <dbReference type="Pfam" id="PF12706"/>
    </source>
</evidence>
<protein>
    <recommendedName>
        <fullName evidence="1">Metallo-beta-lactamase domain-containing protein</fullName>
    </recommendedName>
</protein>
<dbReference type="Gene3D" id="3.60.15.10">
    <property type="entry name" value="Ribonuclease Z/Hydroxyacylglutathione hydrolase-like"/>
    <property type="match status" value="1"/>
</dbReference>
<evidence type="ECO:0000313" key="2">
    <source>
        <dbReference type="EMBL" id="KAK9907440.1"/>
    </source>
</evidence>
<dbReference type="PANTHER" id="PTHR15032:SF4">
    <property type="entry name" value="N-ACYL-PHOSPHATIDYLETHANOLAMINE-HYDROLYZING PHOSPHOLIPASE D"/>
    <property type="match status" value="1"/>
</dbReference>
<dbReference type="PIRSF" id="PIRSF038896">
    <property type="entry name" value="NAPE-PLD"/>
    <property type="match status" value="1"/>
</dbReference>
<dbReference type="Proteomes" id="UP001491310">
    <property type="component" value="Unassembled WGS sequence"/>
</dbReference>
<sequence>MSEFGALQKKPLHHAADGRFDNPWDAWKETGLRGVLRWQLDRRLKNVPPGAWLAGIRNPTAQDFLAAFPLHELNKATVTTAPDDCITAVWLGHASVLVKMEGVTFLTDPVLSQRCSPVQWMGPRRLVQAPKLDKTVLPSLDFVVISHNHYDHLDYGTVVRLHEQYGDALTWYVPLGLRTWFHKCKITNVKELDWWQSVQHPGSSVIVAMTPAQHWSSRTGSDRRQTLWGGYAILGKQLRFWFAGDTGYCPVFREIGELYGPFDLSAIPIGAYEPRDFMKPQHVNPQEAVQIHQDVRSMQSIGIHCCTFCLTDEALDEPPQLLVKEAAAAKLPPGSFVTLQHGACLQTAAGVARNKPPLLGGA</sequence>
<name>A0ABR2YKT1_9CHLO</name>